<feature type="domain" description="Zn(2)-C6 fungal-type" evidence="7">
    <location>
        <begin position="49"/>
        <end position="80"/>
    </location>
</feature>
<feature type="compositionally biased region" description="Polar residues" evidence="6">
    <location>
        <begin position="1"/>
        <end position="11"/>
    </location>
</feature>
<protein>
    <recommendedName>
        <fullName evidence="7">Zn(2)-C6 fungal-type domain-containing protein</fullName>
    </recommendedName>
</protein>
<reference evidence="8 9" key="1">
    <citation type="submission" date="2017-02" db="EMBL/GenBank/DDBJ databases">
        <authorList>
            <person name="Peterson S.W."/>
        </authorList>
    </citation>
    <scope>NUCLEOTIDE SEQUENCE [LARGE SCALE GENOMIC DNA]</scope>
    <source>
        <strain evidence="8 9">SRS1_H2-8</strain>
    </source>
</reference>
<dbReference type="SUPFAM" id="SSF57701">
    <property type="entry name" value="Zn2/Cys6 DNA-binding domain"/>
    <property type="match status" value="1"/>
</dbReference>
<dbReference type="SMART" id="SM00066">
    <property type="entry name" value="GAL4"/>
    <property type="match status" value="1"/>
</dbReference>
<comment type="subcellular location">
    <subcellularLocation>
        <location evidence="1">Nucleus</location>
    </subcellularLocation>
</comment>
<gene>
    <name evidence="8" type="ORF">SRS1_12794</name>
</gene>
<evidence type="ECO:0000259" key="7">
    <source>
        <dbReference type="PROSITE" id="PS50048"/>
    </source>
</evidence>
<keyword evidence="3" id="KW-0238">DNA-binding</keyword>
<dbReference type="Gene3D" id="4.10.240.10">
    <property type="entry name" value="Zn(2)-C6 fungal-type DNA-binding domain"/>
    <property type="match status" value="1"/>
</dbReference>
<dbReference type="Pfam" id="PF00172">
    <property type="entry name" value="Zn_clus"/>
    <property type="match status" value="1"/>
</dbReference>
<keyword evidence="2" id="KW-0805">Transcription regulation</keyword>
<accession>A0A2N8UAR4</accession>
<evidence type="ECO:0000256" key="6">
    <source>
        <dbReference type="SAM" id="MobiDB-lite"/>
    </source>
</evidence>
<feature type="compositionally biased region" description="Low complexity" evidence="6">
    <location>
        <begin position="12"/>
        <end position="28"/>
    </location>
</feature>
<dbReference type="CDD" id="cd00067">
    <property type="entry name" value="GAL4"/>
    <property type="match status" value="1"/>
</dbReference>
<dbReference type="GO" id="GO:0008270">
    <property type="term" value="F:zinc ion binding"/>
    <property type="evidence" value="ECO:0007669"/>
    <property type="project" value="InterPro"/>
</dbReference>
<organism evidence="8 9">
    <name type="scientific">Sporisorium reilianum f. sp. reilianum</name>
    <dbReference type="NCBI Taxonomy" id="72559"/>
    <lineage>
        <taxon>Eukaryota</taxon>
        <taxon>Fungi</taxon>
        <taxon>Dikarya</taxon>
        <taxon>Basidiomycota</taxon>
        <taxon>Ustilaginomycotina</taxon>
        <taxon>Ustilaginomycetes</taxon>
        <taxon>Ustilaginales</taxon>
        <taxon>Ustilaginaceae</taxon>
        <taxon>Sporisorium</taxon>
    </lineage>
</organism>
<keyword evidence="5" id="KW-0539">Nucleus</keyword>
<dbReference type="AlphaFoldDB" id="A0A2N8UAR4"/>
<evidence type="ECO:0000256" key="2">
    <source>
        <dbReference type="ARBA" id="ARBA00023015"/>
    </source>
</evidence>
<dbReference type="Proteomes" id="UP000239563">
    <property type="component" value="Chromosome III"/>
</dbReference>
<proteinExistence type="predicted"/>
<dbReference type="InterPro" id="IPR001138">
    <property type="entry name" value="Zn2Cys6_DnaBD"/>
</dbReference>
<evidence type="ECO:0000256" key="1">
    <source>
        <dbReference type="ARBA" id="ARBA00004123"/>
    </source>
</evidence>
<evidence type="ECO:0000256" key="4">
    <source>
        <dbReference type="ARBA" id="ARBA00023163"/>
    </source>
</evidence>
<dbReference type="InterPro" id="IPR036864">
    <property type="entry name" value="Zn2-C6_fun-type_DNA-bd_sf"/>
</dbReference>
<keyword evidence="4" id="KW-0804">Transcription</keyword>
<feature type="region of interest" description="Disordered" evidence="6">
    <location>
        <begin position="1"/>
        <end position="41"/>
    </location>
</feature>
<dbReference type="InterPro" id="IPR051089">
    <property type="entry name" value="prtT"/>
</dbReference>
<sequence length="735" mass="80030">MTSDIQQLQRTSISSASASSSAGSSHAAPLHRSRSPERSDANRNKVIGACSSCRRSKVKCDHEGTAPCRRCKNGGYECTFKPKELSCALLQDEWRVKTDETLNKLVSTIDALVRHQDSNLPVKRRRTTAPLDWSDDSTAANSSDAVLGMAAVGSRPSSSRGANGIHSTMARAFDGPFGQASGTPGYHQFTARPNDVGMLSSSGSYLPSNSRRSSLVVGLNHSMDSLFHPNHAGTITAPSSTTEAHPPCPSAHASAGSLPLPAALFRSSRMDARPPHKPSLLARPSRYRHPDPSLGSSDPRLDAIRLGLLSSHEARSLFSRYAKTIEPLGFGFPDFPASSDLTHVLLSAITSVASLHSRSPDLRSRQLQLRADVLERTMPFAPTTAEDDFNPESGIGTEEVVGACIWSTYQGCEDAWRVARAARWWSEKYSYETGRHAGLTVGEMVAILPPVRHVTMQDRVRVWLTAFLAELHQCEIHGKEPIMELVDPAQYSQALMSSSVGALEMSKQDAGLVFYSRVAYVVAKARLEQREPDQLVQSTLEMTASWCATRAVLATDPDKKDVYDHTVDLHHILAKASMLIRACRLYEERMPDKTHGDVSTAIAAYVSCSQTCHHACLDAIKLLLSPNTGFVGSLAALPSIYHFWIAQCAVFLIELCMVDRLHYRLGLLVEGQLDEILRTVGAFVQQYIAELSACSTSIVVEEQHEAEARHEVTKHPAMDAALAVADVLASVQATA</sequence>
<dbReference type="PROSITE" id="PS50048">
    <property type="entry name" value="ZN2_CY6_FUNGAL_2"/>
    <property type="match status" value="1"/>
</dbReference>
<dbReference type="GO" id="GO:0000976">
    <property type="term" value="F:transcription cis-regulatory region binding"/>
    <property type="evidence" value="ECO:0007669"/>
    <property type="project" value="TreeGrafter"/>
</dbReference>
<dbReference type="PROSITE" id="PS00463">
    <property type="entry name" value="ZN2_CY6_FUNGAL_1"/>
    <property type="match status" value="1"/>
</dbReference>
<name>A0A2N8UAR4_9BASI</name>
<evidence type="ECO:0000256" key="5">
    <source>
        <dbReference type="ARBA" id="ARBA00023242"/>
    </source>
</evidence>
<dbReference type="PANTHER" id="PTHR31845">
    <property type="entry name" value="FINGER DOMAIN PROTEIN, PUTATIVE-RELATED"/>
    <property type="match status" value="1"/>
</dbReference>
<evidence type="ECO:0000313" key="8">
    <source>
        <dbReference type="EMBL" id="SJX61810.1"/>
    </source>
</evidence>
<dbReference type="EMBL" id="LT795056">
    <property type="protein sequence ID" value="SJX61810.1"/>
    <property type="molecule type" value="Genomic_DNA"/>
</dbReference>
<dbReference type="PANTHER" id="PTHR31845:SF19">
    <property type="entry name" value="TRANSCRIPTION FACTOR DOMAIN-CONTAINING PROTEIN"/>
    <property type="match status" value="1"/>
</dbReference>
<dbReference type="GO" id="GO:0005634">
    <property type="term" value="C:nucleus"/>
    <property type="evidence" value="ECO:0007669"/>
    <property type="project" value="UniProtKB-SubCell"/>
</dbReference>
<dbReference type="GO" id="GO:0000981">
    <property type="term" value="F:DNA-binding transcription factor activity, RNA polymerase II-specific"/>
    <property type="evidence" value="ECO:0007669"/>
    <property type="project" value="InterPro"/>
</dbReference>
<feature type="region of interest" description="Disordered" evidence="6">
    <location>
        <begin position="270"/>
        <end position="298"/>
    </location>
</feature>
<evidence type="ECO:0000313" key="9">
    <source>
        <dbReference type="Proteomes" id="UP000239563"/>
    </source>
</evidence>
<evidence type="ECO:0000256" key="3">
    <source>
        <dbReference type="ARBA" id="ARBA00023125"/>
    </source>
</evidence>
<feature type="region of interest" description="Disordered" evidence="6">
    <location>
        <begin position="230"/>
        <end position="255"/>
    </location>
</feature>